<gene>
    <name evidence="1" type="ORF">Bpfe_006944</name>
</gene>
<evidence type="ECO:0000313" key="1">
    <source>
        <dbReference type="EMBL" id="KAK0063793.1"/>
    </source>
</evidence>
<keyword evidence="2" id="KW-1185">Reference proteome</keyword>
<dbReference type="AlphaFoldDB" id="A0AAD8C010"/>
<dbReference type="Proteomes" id="UP001233172">
    <property type="component" value="Unassembled WGS sequence"/>
</dbReference>
<comment type="caution">
    <text evidence="1">The sequence shown here is derived from an EMBL/GenBank/DDBJ whole genome shotgun (WGS) entry which is preliminary data.</text>
</comment>
<dbReference type="GO" id="GO:0051301">
    <property type="term" value="P:cell division"/>
    <property type="evidence" value="ECO:0007669"/>
    <property type="project" value="UniProtKB-KW"/>
</dbReference>
<dbReference type="InterPro" id="IPR038832">
    <property type="entry name" value="CDCA3"/>
</dbReference>
<proteinExistence type="predicted"/>
<sequence>MLLSGESITFHKLETSSLNLLYIQRKVKNRANMGAYLDKFAEANDGAEMSTPTKITKLLHQKRLLALDPRSPSEGITRTPIIVEKTPVQQNGRFKLCSTEDEISRSFDRIKDPRSPTDAFTRTPINAGLLNTNRRLSPLVADFNSPASHHTETESGIESADVTPLMNIRHKLADETGYSQSPDSALSFDSWGQPFDIRHIQDKQNFEVDSLDPIMCEEEDDAEMEAIDVTSSPSIQSQLSTDVISTSARTSLELPSVLSPQLASAASHKAINVTNTPKLSLLVKKTGPLIWSEGVVRSPLSTVDNSLIQRKTAGGKKLKHSGVIDKENVFH</sequence>
<dbReference type="PANTHER" id="PTHR34756:SF1">
    <property type="entry name" value="CELL DIVISION CYCLE-ASSOCIATED PROTEIN 3"/>
    <property type="match status" value="1"/>
</dbReference>
<accession>A0AAD8C010</accession>
<keyword evidence="1" id="KW-0131">Cell cycle</keyword>
<evidence type="ECO:0000313" key="2">
    <source>
        <dbReference type="Proteomes" id="UP001233172"/>
    </source>
</evidence>
<reference evidence="1" key="1">
    <citation type="journal article" date="2023" name="PLoS Negl. Trop. Dis.">
        <title>A genome sequence for Biomphalaria pfeifferi, the major vector snail for the human-infecting parasite Schistosoma mansoni.</title>
        <authorList>
            <person name="Bu L."/>
            <person name="Lu L."/>
            <person name="Laidemitt M.R."/>
            <person name="Zhang S.M."/>
            <person name="Mutuku M."/>
            <person name="Mkoji G."/>
            <person name="Steinauer M."/>
            <person name="Loker E.S."/>
        </authorList>
    </citation>
    <scope>NUCLEOTIDE SEQUENCE</scope>
    <source>
        <strain evidence="1">KasaAsao</strain>
    </source>
</reference>
<dbReference type="EMBL" id="JASAOG010000020">
    <property type="protein sequence ID" value="KAK0063793.1"/>
    <property type="molecule type" value="Genomic_DNA"/>
</dbReference>
<protein>
    <submittedName>
        <fullName evidence="1">Cell division cycle-associated protein 3-like isoform X1</fullName>
    </submittedName>
</protein>
<name>A0AAD8C010_BIOPF</name>
<organism evidence="1 2">
    <name type="scientific">Biomphalaria pfeifferi</name>
    <name type="common">Bloodfluke planorb</name>
    <name type="synonym">Freshwater snail</name>
    <dbReference type="NCBI Taxonomy" id="112525"/>
    <lineage>
        <taxon>Eukaryota</taxon>
        <taxon>Metazoa</taxon>
        <taxon>Spiralia</taxon>
        <taxon>Lophotrochozoa</taxon>
        <taxon>Mollusca</taxon>
        <taxon>Gastropoda</taxon>
        <taxon>Heterobranchia</taxon>
        <taxon>Euthyneura</taxon>
        <taxon>Panpulmonata</taxon>
        <taxon>Hygrophila</taxon>
        <taxon>Lymnaeoidea</taxon>
        <taxon>Planorbidae</taxon>
        <taxon>Biomphalaria</taxon>
    </lineage>
</organism>
<reference evidence="1" key="2">
    <citation type="submission" date="2023-04" db="EMBL/GenBank/DDBJ databases">
        <authorList>
            <person name="Bu L."/>
            <person name="Lu L."/>
            <person name="Laidemitt M.R."/>
            <person name="Zhang S.M."/>
            <person name="Mutuku M."/>
            <person name="Mkoji G."/>
            <person name="Steinauer M."/>
            <person name="Loker E.S."/>
        </authorList>
    </citation>
    <scope>NUCLEOTIDE SEQUENCE</scope>
    <source>
        <strain evidence="1">KasaAsao</strain>
        <tissue evidence="1">Whole Snail</tissue>
    </source>
</reference>
<keyword evidence="1" id="KW-0132">Cell division</keyword>
<dbReference type="PANTHER" id="PTHR34756">
    <property type="entry name" value="CELL DIVISION CYCLE-ASSOCIATED PROTEIN 3"/>
    <property type="match status" value="1"/>
</dbReference>